<gene>
    <name evidence="1" type="ORF">CLCY_5c01900</name>
</gene>
<evidence type="ECO:0000313" key="2">
    <source>
        <dbReference type="Proteomes" id="UP000036756"/>
    </source>
</evidence>
<dbReference type="AlphaFoldDB" id="A0A0J8G5M6"/>
<dbReference type="PATRIC" id="fig|1121307.3.peg.2128"/>
<evidence type="ECO:0000313" key="1">
    <source>
        <dbReference type="EMBL" id="KMT22951.1"/>
    </source>
</evidence>
<keyword evidence="2" id="KW-1185">Reference proteome</keyword>
<sequence>MSKKIYLLLTRTGTRFSSMIYRATGYEYTHASIALDKDLKELYSFGRRNMMLPFIAGFVREDLNSGVYKKYDNTKCVIYELDVTEETYENIKKLINVFEEHKHTYKYNFIGLPLILFNIPYKRERHFVCSQFVAYVLLESGAAELDKEFTMVKPRDFLNIVNKRLIYNGFLRQYTYPVL</sequence>
<dbReference type="STRING" id="1121307.CLCY_5c01900"/>
<reference evidence="1 2" key="1">
    <citation type="submission" date="2015-06" db="EMBL/GenBank/DDBJ databases">
        <title>Draft genome sequence of the purine-degrading Clostridium cylindrosporum HC-1 (DSM 605).</title>
        <authorList>
            <person name="Poehlein A."/>
            <person name="Schiel-Bengelsdorf B."/>
            <person name="Bengelsdorf F."/>
            <person name="Daniel R."/>
            <person name="Duerre P."/>
        </authorList>
    </citation>
    <scope>NUCLEOTIDE SEQUENCE [LARGE SCALE GENOMIC DNA]</scope>
    <source>
        <strain evidence="1 2">DSM 605</strain>
    </source>
</reference>
<dbReference type="Proteomes" id="UP000036756">
    <property type="component" value="Unassembled WGS sequence"/>
</dbReference>
<dbReference type="OrthoDB" id="1645744at2"/>
<comment type="caution">
    <text evidence="1">The sequence shown here is derived from an EMBL/GenBank/DDBJ whole genome shotgun (WGS) entry which is preliminary data.</text>
</comment>
<name>A0A0J8G5M6_CLOCY</name>
<protein>
    <submittedName>
        <fullName evidence="1">Uncharacterized protein</fullName>
    </submittedName>
</protein>
<organism evidence="1 2">
    <name type="scientific">Clostridium cylindrosporum DSM 605</name>
    <dbReference type="NCBI Taxonomy" id="1121307"/>
    <lineage>
        <taxon>Bacteria</taxon>
        <taxon>Bacillati</taxon>
        <taxon>Bacillota</taxon>
        <taxon>Clostridia</taxon>
        <taxon>Eubacteriales</taxon>
        <taxon>Clostridiaceae</taxon>
        <taxon>Clostridium</taxon>
    </lineage>
</organism>
<dbReference type="RefSeq" id="WP_048569674.1">
    <property type="nucleotide sequence ID" value="NZ_LFVU01000004.1"/>
</dbReference>
<dbReference type="InterPro" id="IPR038765">
    <property type="entry name" value="Papain-like_cys_pep_sf"/>
</dbReference>
<dbReference type="SUPFAM" id="SSF54001">
    <property type="entry name" value="Cysteine proteinases"/>
    <property type="match status" value="1"/>
</dbReference>
<proteinExistence type="predicted"/>
<dbReference type="Gene3D" id="3.90.1720.10">
    <property type="entry name" value="endopeptidase domain like (from Nostoc punctiforme)"/>
    <property type="match status" value="1"/>
</dbReference>
<dbReference type="EMBL" id="LFVU01000004">
    <property type="protein sequence ID" value="KMT22951.1"/>
    <property type="molecule type" value="Genomic_DNA"/>
</dbReference>
<accession>A0A0J8G5M6</accession>